<name>E6SGA3_THEM7</name>
<dbReference type="HOGENOM" id="CLU_1359867_0_0_9"/>
<dbReference type="OrthoDB" id="1551122at2"/>
<feature type="compositionally biased region" description="Low complexity" evidence="1">
    <location>
        <begin position="1"/>
        <end position="12"/>
    </location>
</feature>
<dbReference type="Pfam" id="PF07883">
    <property type="entry name" value="Cupin_2"/>
    <property type="match status" value="1"/>
</dbReference>
<protein>
    <submittedName>
        <fullName evidence="3">Cupin 2 conserved barrel domain protein</fullName>
    </submittedName>
</protein>
<dbReference type="AlphaFoldDB" id="E6SGA3"/>
<reference evidence="4" key="2">
    <citation type="journal article" date="2010" name="Stand. Genomic Sci.">
        <title>Complete genome sequence of Thermaerobacter marianensis type strain (7p75aT).</title>
        <authorList>
            <person name="Han C."/>
            <person name="Gu W."/>
            <person name="Zhang X."/>
            <person name="Lapidus A."/>
            <person name="Nolan M."/>
            <person name="Copeland A."/>
            <person name="Lucas S."/>
            <person name="Glavina Del Rio T."/>
            <person name="Tice H."/>
            <person name="Cheng J."/>
            <person name="Tapia R."/>
            <person name="Goodwin L."/>
            <person name="Pitluck S."/>
            <person name="Pagani I."/>
            <person name="Ivanova N."/>
            <person name="Mavromatis K."/>
            <person name="Mikhailova N."/>
            <person name="Pati A."/>
            <person name="Chen A."/>
            <person name="Palaniappan K."/>
            <person name="Land M."/>
            <person name="Hauser L."/>
            <person name="Chang Y."/>
            <person name="Jeffries C."/>
            <person name="Schneider S."/>
            <person name="Rohde M."/>
            <person name="Goker M."/>
            <person name="Pukall R."/>
            <person name="Woyke T."/>
            <person name="Bristow J."/>
            <person name="Eisen J."/>
            <person name="Markowitz V."/>
            <person name="Hugenholtz P."/>
            <person name="Kyrpides N."/>
            <person name="Klenk H."/>
            <person name="Detter J."/>
        </authorList>
    </citation>
    <scope>NUCLEOTIDE SEQUENCE [LARGE SCALE GENOMIC DNA]</scope>
    <source>
        <strain evidence="4">ATCC 700841 / DSM 12885 / JCM 10246 / 7p75a</strain>
    </source>
</reference>
<dbReference type="Gene3D" id="2.60.120.10">
    <property type="entry name" value="Jelly Rolls"/>
    <property type="match status" value="1"/>
</dbReference>
<dbReference type="STRING" id="644966.Tmar_0399"/>
<feature type="region of interest" description="Disordered" evidence="1">
    <location>
        <begin position="1"/>
        <end position="40"/>
    </location>
</feature>
<proteinExistence type="predicted"/>
<dbReference type="Proteomes" id="UP000008915">
    <property type="component" value="Chromosome"/>
</dbReference>
<sequence>MDERAAAAVPAVATPPAPEGGEPAGRSQGEAAPAGGLPAVNRPLTAEEFARLRVRRFDPATFRWEGIPDQVYQGPADPALGFRDVIRRTLVPGGATPAAFEVRYFEVAPGGYSRLELHQHVHAVLILRGEGEVQVGDQVYTVRPFDLVYVPPETPHQFRHRGGEGDEPFGFLCVVDAQRDRPRPLEPRAGGHGSRPGASPR</sequence>
<feature type="domain" description="Cupin type-2" evidence="2">
    <location>
        <begin position="104"/>
        <end position="174"/>
    </location>
</feature>
<evidence type="ECO:0000259" key="2">
    <source>
        <dbReference type="Pfam" id="PF07883"/>
    </source>
</evidence>
<dbReference type="InterPro" id="IPR013096">
    <property type="entry name" value="Cupin_2"/>
</dbReference>
<dbReference type="InterPro" id="IPR011051">
    <property type="entry name" value="RmlC_Cupin_sf"/>
</dbReference>
<dbReference type="InterPro" id="IPR014710">
    <property type="entry name" value="RmlC-like_jellyroll"/>
</dbReference>
<dbReference type="RefSeq" id="WP_013494825.1">
    <property type="nucleotide sequence ID" value="NC_014831.1"/>
</dbReference>
<evidence type="ECO:0000313" key="4">
    <source>
        <dbReference type="Proteomes" id="UP000008915"/>
    </source>
</evidence>
<dbReference type="EMBL" id="CP002344">
    <property type="protein sequence ID" value="ADU50520.1"/>
    <property type="molecule type" value="Genomic_DNA"/>
</dbReference>
<evidence type="ECO:0000256" key="1">
    <source>
        <dbReference type="SAM" id="MobiDB-lite"/>
    </source>
</evidence>
<organism evidence="3 4">
    <name type="scientific">Thermaerobacter marianensis (strain ATCC 700841 / DSM 12885 / JCM 10246 / 7p75a)</name>
    <dbReference type="NCBI Taxonomy" id="644966"/>
    <lineage>
        <taxon>Bacteria</taxon>
        <taxon>Bacillati</taxon>
        <taxon>Bacillota</taxon>
        <taxon>Clostridia</taxon>
        <taxon>Eubacteriales</taxon>
        <taxon>Clostridiales Family XVII. Incertae Sedis</taxon>
        <taxon>Thermaerobacter</taxon>
    </lineage>
</organism>
<reference evidence="3 4" key="1">
    <citation type="journal article" date="2010" name="Stand. Genomic Sci.">
        <title>Complete genome sequence of Thermaerobacter marianensis type strain (7p75a).</title>
        <authorList>
            <person name="Han C."/>
            <person name="Gu W."/>
            <person name="Zhang X."/>
            <person name="Lapidus A."/>
            <person name="Nolan M."/>
            <person name="Copeland A."/>
            <person name="Lucas S."/>
            <person name="Del Rio T.G."/>
            <person name="Tice H."/>
            <person name="Cheng J.F."/>
            <person name="Tapia R."/>
            <person name="Goodwin L."/>
            <person name="Pitluck S."/>
            <person name="Pagani I."/>
            <person name="Ivanova N."/>
            <person name="Mavromatis K."/>
            <person name="Mikhailova N."/>
            <person name="Pati A."/>
            <person name="Chen A."/>
            <person name="Palaniappan K."/>
            <person name="Land M."/>
            <person name="Hauser L."/>
            <person name="Chang Y.J."/>
            <person name="Jeffries C.D."/>
            <person name="Schneider S."/>
            <person name="Rohde M."/>
            <person name="Goker M."/>
            <person name="Pukall R."/>
            <person name="Woyke T."/>
            <person name="Bristow J."/>
            <person name="Eisen J.A."/>
            <person name="Markowitz V."/>
            <person name="Hugenholtz P."/>
            <person name="Kyrpides N.C."/>
            <person name="Klenk H.P."/>
            <person name="Detter J.C."/>
        </authorList>
    </citation>
    <scope>NUCLEOTIDE SEQUENCE [LARGE SCALE GENOMIC DNA]</scope>
    <source>
        <strain evidence="4">ATCC 700841 / DSM 12885 / JCM 10246 / 7p75a</strain>
    </source>
</reference>
<dbReference type="eggNOG" id="COG1917">
    <property type="taxonomic scope" value="Bacteria"/>
</dbReference>
<evidence type="ECO:0000313" key="3">
    <source>
        <dbReference type="EMBL" id="ADU50520.1"/>
    </source>
</evidence>
<gene>
    <name evidence="3" type="ordered locus">Tmar_0399</name>
</gene>
<dbReference type="CDD" id="cd02222">
    <property type="entry name" value="cupin_TM1459-like"/>
    <property type="match status" value="1"/>
</dbReference>
<accession>E6SGA3</accession>
<dbReference type="SUPFAM" id="SSF51182">
    <property type="entry name" value="RmlC-like cupins"/>
    <property type="match status" value="1"/>
</dbReference>
<keyword evidence="4" id="KW-1185">Reference proteome</keyword>
<feature type="region of interest" description="Disordered" evidence="1">
    <location>
        <begin position="181"/>
        <end position="201"/>
    </location>
</feature>
<dbReference type="KEGG" id="tmr:Tmar_0399"/>